<evidence type="ECO:0000313" key="3">
    <source>
        <dbReference type="EMBL" id="KAF5540890.1"/>
    </source>
</evidence>
<proteinExistence type="predicted"/>
<dbReference type="Pfam" id="PF20248">
    <property type="entry name" value="DUF6603"/>
    <property type="match status" value="1"/>
</dbReference>
<keyword evidence="4" id="KW-1185">Reference proteome</keyword>
<feature type="domain" description="DUF6603" evidence="2">
    <location>
        <begin position="1468"/>
        <end position="1962"/>
    </location>
</feature>
<dbReference type="PANTHER" id="PTHR30619">
    <property type="entry name" value="DNA INTERNALIZATION/COMPETENCE PROTEIN COMEC/REC2"/>
    <property type="match status" value="1"/>
</dbReference>
<dbReference type="InterPro" id="IPR036866">
    <property type="entry name" value="RibonucZ/Hydroxyglut_hydro"/>
</dbReference>
<comment type="caution">
    <text evidence="3">The sequence shown here is derived from an EMBL/GenBank/DDBJ whole genome shotgun (WGS) entry which is preliminary data.</text>
</comment>
<accession>A0A8H5IRY7</accession>
<protein>
    <recommendedName>
        <fullName evidence="2">DUF6603 domain-containing protein</fullName>
    </recommendedName>
</protein>
<dbReference type="SUPFAM" id="SSF56281">
    <property type="entry name" value="Metallo-hydrolase/oxidoreductase"/>
    <property type="match status" value="1"/>
</dbReference>
<evidence type="ECO:0000256" key="1">
    <source>
        <dbReference type="SAM" id="MobiDB-lite"/>
    </source>
</evidence>
<evidence type="ECO:0000259" key="2">
    <source>
        <dbReference type="Pfam" id="PF20248"/>
    </source>
</evidence>
<dbReference type="InterPro" id="IPR052159">
    <property type="entry name" value="Competence_DNA_uptake"/>
</dbReference>
<name>A0A8H5IRY7_9HYPO</name>
<evidence type="ECO:0000313" key="4">
    <source>
        <dbReference type="Proteomes" id="UP000574317"/>
    </source>
</evidence>
<feature type="compositionally biased region" description="Polar residues" evidence="1">
    <location>
        <begin position="1432"/>
        <end position="1449"/>
    </location>
</feature>
<dbReference type="Gene3D" id="3.60.15.10">
    <property type="entry name" value="Ribonuclease Z/Hydroxyacylglutathione hydrolase-like"/>
    <property type="match status" value="1"/>
</dbReference>
<dbReference type="InterPro" id="IPR046538">
    <property type="entry name" value="DUF6603"/>
</dbReference>
<dbReference type="PANTHER" id="PTHR30619:SF1">
    <property type="entry name" value="RECOMBINATION PROTEIN 2"/>
    <property type="match status" value="1"/>
</dbReference>
<dbReference type="EMBL" id="JAAOAO010000459">
    <property type="protein sequence ID" value="KAF5540890.1"/>
    <property type="molecule type" value="Genomic_DNA"/>
</dbReference>
<dbReference type="Proteomes" id="UP000574317">
    <property type="component" value="Unassembled WGS sequence"/>
</dbReference>
<gene>
    <name evidence="3" type="ORF">FNAPI_10411</name>
</gene>
<feature type="region of interest" description="Disordered" evidence="1">
    <location>
        <begin position="1428"/>
        <end position="1462"/>
    </location>
</feature>
<reference evidence="3 4" key="1">
    <citation type="submission" date="2020-05" db="EMBL/GenBank/DDBJ databases">
        <title>Identification and distribution of gene clusters putatively required for synthesis of sphingolipid metabolism inhibitors in phylogenetically diverse species of the filamentous fungus Fusarium.</title>
        <authorList>
            <person name="Kim H.-S."/>
            <person name="Busman M."/>
            <person name="Brown D.W."/>
            <person name="Divon H."/>
            <person name="Uhlig S."/>
            <person name="Proctor R.H."/>
        </authorList>
    </citation>
    <scope>NUCLEOTIDE SEQUENCE [LARGE SCALE GENOMIC DNA]</scope>
    <source>
        <strain evidence="3 4">NRRL 25196</strain>
    </source>
</reference>
<organism evidence="3 4">
    <name type="scientific">Fusarium napiforme</name>
    <dbReference type="NCBI Taxonomy" id="42672"/>
    <lineage>
        <taxon>Eukaryota</taxon>
        <taxon>Fungi</taxon>
        <taxon>Dikarya</taxon>
        <taxon>Ascomycota</taxon>
        <taxon>Pezizomycotina</taxon>
        <taxon>Sordariomycetes</taxon>
        <taxon>Hypocreomycetidae</taxon>
        <taxon>Hypocreales</taxon>
        <taxon>Nectriaceae</taxon>
        <taxon>Fusarium</taxon>
        <taxon>Fusarium fujikuroi species complex</taxon>
    </lineage>
</organism>
<sequence length="2206" mass="242171">MAQLLINSNVQSYFINVNDGDGAVHLLRKGPTGPIQKAILIDGGRDEALHSLVATIEEIREVVKSKFKFDAVVITHWDGDHYRALTTMLNRDLRANSTSSYVKPGATFYYPHTAAKKMANANMVVENDELYLRIKLDKNKFDKRKLCRAVATTDTIGYDLFTNQVALTIGNGKFIPSLKEAYKQCPNLKDKKQPVFLIVGADENFIDGQPSFKRPGDSVKSGENSRAINAASIMAIIIWPTQDVETLLRVSLYTGGDAEEEREEHLLAWMTKGMDLAKGKVTLDVVKAGHHGSHFAMPETMLNFQNQAFVISAGEKHGHPSFSVLYFLLMAAEIRKANQAKWTPKVYCTRLPYWLKMPADTLTGTDFNIQTVFSYRDGTAKLMSALFGLENDKRSKTFILTAFKKCMVHMKNVFYLQYKDNLKELEKTANGMTSLAMLKDWKKPIKANVLDEYLKAVESAQKGIESKWRHHGQPLKDWDNKVSYVFAEASSSDKVDVYAKKPLPSSPVASQRSNIVNPISPPNKRPMVAAGNTHASALASSYGKGTKKLKINSFVMGASPFSQAEEWTIRLFVDALLKSYQTSPPPSTFERFKVDAQSSAYLTFLLDNYFAVASTILLSGKSEVAGKPELHQIDIELAVKNETGSTIQTLAFTTDRSSRAVQFGHDAASFSETSPGYDDRMSGMILGLDQHHTTGRMTLAQLAALIHFPLSSAVMASIGRLPLKPIHTHMLEKPQSSLSGLWLVPAASSRAILRLAMELDTDQDGVSVVEDFLKDKLGNVEVNKITITGVCVAETSIEPEDNTVNESEVEWNSALSLQGNIAWKSKNDAPPGFEGIVVISFTNVGFEIALQLDQKTSDIFSDLVNWVQKKMPAQEDSLTNSATDLSLQSTDDVVEMVKGSLSTLTKGFDARSVKLSFNSQLEPEAFEINIETALPLPRSGEVVPFLVSLQWNPGVYKLSAELWGGLELYDQLPPALDPYPRPAHDIYPRTDKAVFKIPIMDLIGQYDLAIPKGIPDTITEAAMRLMYSKGNSTVFITSTIACSPEGFQHDQIKPADPPLLRFDEVRLALMLDFLGPNRDFSIEFDAVTVITTKAEHRPTVITEQVDDSIILRTKVQYANDGSGDSLWNIVGAVENVKLANLYDLLASDGANSAIMDVMANLHIAYAGVTYEYRSGRPSALYLNGTIRLGTPISNLHLDLAYSHLSKGSRGLDGKEAEESGWSFAAHLGATPRNEHQAKQLFTAADLFNGLLEDVNDLPEIVKTLQIQRSELSIDLVCKSIFSGNEKRVIFALTITIKTFSITLAQIRSYGEQRAKVGGQDDPGVGRLLTFSLSKLPELPKVPVVGRVDQIPLDQLGVIWANRDITSKELIALNENIFKQHPLLIKQAKKDSTTALKLASGLHFQVVLLEGGLQKLVLDHVVSGKRKKVKAGSESSQGIENNGNGVNTKVKQVPSDNEEDKQSVAPMCKTFGPLSIRNIGLSVGGPKHTIVRITLDATVRLGPVSFALLGFRIAIDLGNVKSLGDLLRISPTVSVKGMEVAFDKPPTRLGGLIARFEDRSAGSEGFEGAIAVSVAAWSAMAGGRYQELRDGTKSLFVFGMLQGTIAEFGCAQLNGLMGGFGYNSLLKLPTLAMDVPLFPFIALNRPGTDTSGSIMEQMLLITDRTREFIKAVRDEMWLVAGVGIHAFQLIDAQVLLALTLGAEAKFQLMATATASFPKSLPGLKAQRPPTQLLVVDIAISAVVDPFHGIFIVTGDLTPRSFILSPSCRMTGSFAMAYFLPGSPYVGDFVISIGGYHPHFKPPSHYPVVASRVGIEWEYDSQLCIKGEAYFALSPQAIMAGGRLDIVLDKSWVTVRFSAWADFLMYFHPFYFEADIGITILASVSIPLLFWTLHLGPLEFSARLVLRGPPVSGEAYLHLWRWDVQVVFGPPPIQSPPLKLGEFIRMIKNLPIDAEEATERKVPDLLLSFTGGVVTTNATTPATSSMAKTTSPIIVRGAQLSFEVQSHIPILTARIGGRDRDVTVPAADGVSRTKPRLFARPMQLEKEIYNSKLEIALKRKSQAEEILLDAEPIIKNLPPSIWGKYSSRVDMSSLDENMLQHVMGYCLSVPPKEFSQEKLPPICVDTFNVVDVGKKTDNQIPAVPPVKFLDDNGRFHLLTTWDKSLSEKNLSSGLGSDNDQPIVPPAVCAQDVFDFWDVFKATCTGGGS</sequence>